<sequence>MPYVTPAQDVYYSDLNIFTAYKIYEIVKENQDTILLLNDKGQIDELHKSLIYARYPTYKMAVLHNNLFLWICFKFIETIRPTIVQRKRITKLKTNK</sequence>
<accession>A0AA96LNE2</accession>
<dbReference type="Proteomes" id="UP001304650">
    <property type="component" value="Chromosome"/>
</dbReference>
<organism evidence="1 2">
    <name type="scientific">Paenibacillus roseopurpureus</name>
    <dbReference type="NCBI Taxonomy" id="2918901"/>
    <lineage>
        <taxon>Bacteria</taxon>
        <taxon>Bacillati</taxon>
        <taxon>Bacillota</taxon>
        <taxon>Bacilli</taxon>
        <taxon>Bacillales</taxon>
        <taxon>Paenibacillaceae</taxon>
        <taxon>Paenibacillus</taxon>
    </lineage>
</organism>
<dbReference type="AlphaFoldDB" id="A0AA96LNE2"/>
<proteinExistence type="predicted"/>
<dbReference type="RefSeq" id="WP_314801741.1">
    <property type="nucleotide sequence ID" value="NZ_CP130319.1"/>
</dbReference>
<dbReference type="KEGG" id="proo:MJB10_03410"/>
<evidence type="ECO:0000313" key="2">
    <source>
        <dbReference type="Proteomes" id="UP001304650"/>
    </source>
</evidence>
<reference evidence="1" key="1">
    <citation type="submission" date="2022-02" db="EMBL/GenBank/DDBJ databases">
        <title>Paenibacillus sp. MBLB1832 Whole Genome Shotgun Sequencing.</title>
        <authorList>
            <person name="Hwang C.Y."/>
            <person name="Cho E.-S."/>
            <person name="Seo M.-J."/>
        </authorList>
    </citation>
    <scope>NUCLEOTIDE SEQUENCE</scope>
    <source>
        <strain evidence="1">MBLB1832</strain>
    </source>
</reference>
<gene>
    <name evidence="1" type="ORF">MJB10_03410</name>
</gene>
<keyword evidence="2" id="KW-1185">Reference proteome</keyword>
<name>A0AA96LNE2_9BACL</name>
<protein>
    <submittedName>
        <fullName evidence="1">Uncharacterized protein</fullName>
    </submittedName>
</protein>
<evidence type="ECO:0000313" key="1">
    <source>
        <dbReference type="EMBL" id="WNR45197.1"/>
    </source>
</evidence>
<dbReference type="EMBL" id="CP130319">
    <property type="protein sequence ID" value="WNR45197.1"/>
    <property type="molecule type" value="Genomic_DNA"/>
</dbReference>